<dbReference type="AlphaFoldDB" id="A0A4Q7LAM4"/>
<gene>
    <name evidence="1" type="ORF">EV685_3758</name>
</gene>
<reference evidence="1 2" key="1">
    <citation type="submission" date="2019-02" db="EMBL/GenBank/DDBJ databases">
        <title>Genomic Encyclopedia of Type Strains, Phase IV (KMG-IV): sequencing the most valuable type-strain genomes for metagenomic binning, comparative biology and taxonomic classification.</title>
        <authorList>
            <person name="Goeker M."/>
        </authorList>
    </citation>
    <scope>NUCLEOTIDE SEQUENCE [LARGE SCALE GENOMIC DNA]</scope>
    <source>
        <strain evidence="1 2">DSM 10617</strain>
    </source>
</reference>
<evidence type="ECO:0000313" key="2">
    <source>
        <dbReference type="Proteomes" id="UP000293433"/>
    </source>
</evidence>
<dbReference type="OrthoDB" id="9830899at2"/>
<proteinExistence type="predicted"/>
<dbReference type="Proteomes" id="UP000293433">
    <property type="component" value="Unassembled WGS sequence"/>
</dbReference>
<keyword evidence="2" id="KW-1185">Reference proteome</keyword>
<dbReference type="RefSeq" id="WP_130483565.1">
    <property type="nucleotide sequence ID" value="NZ_SGWV01000012.1"/>
</dbReference>
<accession>A0A4Q7LAM4</accession>
<dbReference type="EMBL" id="SGWV01000012">
    <property type="protein sequence ID" value="RZS47548.1"/>
    <property type="molecule type" value="Genomic_DNA"/>
</dbReference>
<name>A0A4Q7LAM4_9BURK</name>
<protein>
    <submittedName>
        <fullName evidence="1">Uncharacterized protein</fullName>
    </submittedName>
</protein>
<sequence length="291" mass="33136">MIDVFFCTNRINHAIALDGAMAGVRRPALILHEPWRFGTERRRQVRYLRIGIWSLRLVQLLVLLGWVDTLCVPHHRFNRRVLWCLERARQVAYLDDGLDTHRPVPNNFDLERISGRPTYFTFDEFQRLPAWLDRFVIQRGVALKALADLPPTLPLLPLVGIRHVFVESPGLAPARWIRDLRLVPEEVLVVRHPVVAKRSAIPDGCRVVEGQHHNLEASLMSPSTGIDVYFGETLALVFAAYVGLPREVRVWAQLRPPARDRLPGLCWDHASPWGDDLLMLSNDPPAATTTG</sequence>
<organism evidence="1 2">
    <name type="scientific">Sphaerotilus mobilis</name>
    <dbReference type="NCBI Taxonomy" id="47994"/>
    <lineage>
        <taxon>Bacteria</taxon>
        <taxon>Pseudomonadati</taxon>
        <taxon>Pseudomonadota</taxon>
        <taxon>Betaproteobacteria</taxon>
        <taxon>Burkholderiales</taxon>
        <taxon>Sphaerotilaceae</taxon>
        <taxon>Sphaerotilus</taxon>
    </lineage>
</organism>
<comment type="caution">
    <text evidence="1">The sequence shown here is derived from an EMBL/GenBank/DDBJ whole genome shotgun (WGS) entry which is preliminary data.</text>
</comment>
<evidence type="ECO:0000313" key="1">
    <source>
        <dbReference type="EMBL" id="RZS47548.1"/>
    </source>
</evidence>